<sequence length="577" mass="63725">MNPLIKRRLPPSVRSLLTDIGPKEEWTDTEPDTVTRDGILLPARGAASAGREEFLSPAKTKEEQAPDDDEGGNTKRSAVCMLCETKQSCYTCPRCNLHYCGLACYRSPAHSACSEEFYKESVLQELKDMGKTEAEGRKKMQEILLGLRQKAERTDGGMESVLRDAGVMQDDTEEGEGEGEMEERVQAVELLSRLAELQQSGEESETEIEAILRKLEEIGGGQEEDVDVEDEGAEEEELDLADRLSGLDIDKLSEEELWGLLDGKEKETFMGLVRGGALGRLVDLWKPWWEEHDDGGRALVEVLEEEVSKLEKGDSTTTAAQEVGDEVGNRSKSAKKVGKSKDGNRKKTSKDEGSSVSSVPPISAKIPKLSSLCANPSPLVCYGLVNTLFGYSFTMCLYNGDTDSLIFEVCDMILALSEALDSGRVFNSVQEALHRGETLLSAGGYLDKEDSRAPARAVEAVAHIMTGRDRKDATGYCLAALSQLRSVLSKARAALSKEGEEGAKRQKYFLASKKCEFFQAWVLDNAHRTHILALELWSEHSKRESERNSMEKAKTVVEESFKKGKRKGNNKMIEELS</sequence>
<evidence type="ECO:0000256" key="2">
    <source>
        <dbReference type="SAM" id="Coils"/>
    </source>
</evidence>
<evidence type="ECO:0000256" key="3">
    <source>
        <dbReference type="SAM" id="MobiDB-lite"/>
    </source>
</evidence>
<dbReference type="Pfam" id="PF04438">
    <property type="entry name" value="zf-HIT"/>
    <property type="match status" value="1"/>
</dbReference>
<organism evidence="5 6">
    <name type="scientific">Scomber scombrus</name>
    <name type="common">Atlantic mackerel</name>
    <name type="synonym">Scomber vernalis</name>
    <dbReference type="NCBI Taxonomy" id="13677"/>
    <lineage>
        <taxon>Eukaryota</taxon>
        <taxon>Metazoa</taxon>
        <taxon>Chordata</taxon>
        <taxon>Craniata</taxon>
        <taxon>Vertebrata</taxon>
        <taxon>Euteleostomi</taxon>
        <taxon>Actinopterygii</taxon>
        <taxon>Neopterygii</taxon>
        <taxon>Teleostei</taxon>
        <taxon>Neoteleostei</taxon>
        <taxon>Acanthomorphata</taxon>
        <taxon>Pelagiaria</taxon>
        <taxon>Scombriformes</taxon>
        <taxon>Scombridae</taxon>
        <taxon>Scomber</taxon>
    </lineage>
</organism>
<dbReference type="InterPro" id="IPR007529">
    <property type="entry name" value="Znf_HIT"/>
</dbReference>
<dbReference type="Gene3D" id="3.30.60.190">
    <property type="match status" value="1"/>
</dbReference>
<feature type="region of interest" description="Disordered" evidence="3">
    <location>
        <begin position="540"/>
        <end position="577"/>
    </location>
</feature>
<proteinExistence type="predicted"/>
<dbReference type="Proteomes" id="UP001314229">
    <property type="component" value="Unassembled WGS sequence"/>
</dbReference>
<dbReference type="AlphaFoldDB" id="A0AAV1P5R5"/>
<reference evidence="5 6" key="1">
    <citation type="submission" date="2024-01" db="EMBL/GenBank/DDBJ databases">
        <authorList>
            <person name="Alioto T."/>
            <person name="Alioto T."/>
            <person name="Gomez Garrido J."/>
        </authorList>
    </citation>
    <scope>NUCLEOTIDE SEQUENCE [LARGE SCALE GENOMIC DNA]</scope>
</reference>
<dbReference type="GO" id="GO:0008270">
    <property type="term" value="F:zinc ion binding"/>
    <property type="evidence" value="ECO:0007669"/>
    <property type="project" value="UniProtKB-UniRule"/>
</dbReference>
<feature type="compositionally biased region" description="Basic and acidic residues" evidence="3">
    <location>
        <begin position="339"/>
        <end position="353"/>
    </location>
</feature>
<feature type="compositionally biased region" description="Basic and acidic residues" evidence="3">
    <location>
        <begin position="540"/>
        <end position="562"/>
    </location>
</feature>
<keyword evidence="1" id="KW-0863">Zinc-finger</keyword>
<dbReference type="InterPro" id="IPR039646">
    <property type="entry name" value="ZNHIT2"/>
</dbReference>
<feature type="coiled-coil region" evidence="2">
    <location>
        <begin position="187"/>
        <end position="214"/>
    </location>
</feature>
<dbReference type="EMBL" id="CAWUFR010000100">
    <property type="protein sequence ID" value="CAK6967073.1"/>
    <property type="molecule type" value="Genomic_DNA"/>
</dbReference>
<accession>A0AAV1P5R5</accession>
<feature type="region of interest" description="Disordered" evidence="3">
    <location>
        <begin position="310"/>
        <end position="361"/>
    </location>
</feature>
<keyword evidence="1" id="KW-0479">Metal-binding</keyword>
<evidence type="ECO:0000259" key="4">
    <source>
        <dbReference type="PROSITE" id="PS51083"/>
    </source>
</evidence>
<comment type="caution">
    <text evidence="5">The sequence shown here is derived from an EMBL/GenBank/DDBJ whole genome shotgun (WGS) entry which is preliminary data.</text>
</comment>
<evidence type="ECO:0000256" key="1">
    <source>
        <dbReference type="PROSITE-ProRule" id="PRU00453"/>
    </source>
</evidence>
<dbReference type="PANTHER" id="PTHR15555">
    <property type="entry name" value="ZINC FINGER HIT DOMAIN CONTAINING PROTEIN 2 PROTEIN FON -RELATED"/>
    <property type="match status" value="1"/>
</dbReference>
<dbReference type="CDD" id="cd23024">
    <property type="entry name" value="zf-HIT_ZNHIT2-3"/>
    <property type="match status" value="1"/>
</dbReference>
<dbReference type="PANTHER" id="PTHR15555:SF0">
    <property type="entry name" value="ZINC FINGER HIT DOMAIN-CONTAINING PROTEIN 2"/>
    <property type="match status" value="1"/>
</dbReference>
<dbReference type="SUPFAM" id="SSF144232">
    <property type="entry name" value="HIT/MYND zinc finger-like"/>
    <property type="match status" value="1"/>
</dbReference>
<gene>
    <name evidence="5" type="ORF">FSCOSCO3_A025353</name>
</gene>
<feature type="domain" description="HIT-type" evidence="4">
    <location>
        <begin position="80"/>
        <end position="113"/>
    </location>
</feature>
<name>A0AAV1P5R5_SCOSC</name>
<feature type="region of interest" description="Disordered" evidence="3">
    <location>
        <begin position="45"/>
        <end position="73"/>
    </location>
</feature>
<feature type="compositionally biased region" description="Basic and acidic residues" evidence="3">
    <location>
        <begin position="50"/>
        <end position="64"/>
    </location>
</feature>
<dbReference type="PROSITE" id="PS51083">
    <property type="entry name" value="ZF_HIT"/>
    <property type="match status" value="1"/>
</dbReference>
<evidence type="ECO:0000313" key="5">
    <source>
        <dbReference type="EMBL" id="CAK6967073.1"/>
    </source>
</evidence>
<keyword evidence="1" id="KW-0862">Zinc</keyword>
<evidence type="ECO:0000313" key="6">
    <source>
        <dbReference type="Proteomes" id="UP001314229"/>
    </source>
</evidence>
<protein>
    <submittedName>
        <fullName evidence="5">Zinc finger HIT domain-containing protein 2</fullName>
    </submittedName>
</protein>
<keyword evidence="6" id="KW-1185">Reference proteome</keyword>
<keyword evidence="2" id="KW-0175">Coiled coil</keyword>